<sequence length="197" mass="20925">MRLPVILVQNPPASAANLAESLVGHLIGRAGLDLTLVGRFDSLADDSTDRMTLDSITVPSAVLDWRSEPEMLDVLAAIEFHGSRCPHQLDPDGPFAPGQSPRRLFLFDLTKHNDVQKIIAELDRLRASLSVKTVSLGALGSGGSTTIKPAANKPAETTARPVPVTAAPRQPAPVAAASPRSDENLDSLIDQLDDLDV</sequence>
<accession>A0ABX5XJE8</accession>
<dbReference type="RefSeq" id="WP_145207289.1">
    <property type="nucleotide sequence ID" value="NZ_CP036432.1"/>
</dbReference>
<name>A0ABX5XJE8_9BACT</name>
<proteinExistence type="predicted"/>
<reference evidence="2 3" key="1">
    <citation type="submission" date="2019-02" db="EMBL/GenBank/DDBJ databases">
        <title>Deep-cultivation of Planctomycetes and their phenomic and genomic characterization uncovers novel biology.</title>
        <authorList>
            <person name="Wiegand S."/>
            <person name="Jogler M."/>
            <person name="Boedeker C."/>
            <person name="Pinto D."/>
            <person name="Vollmers J."/>
            <person name="Rivas-Marin E."/>
            <person name="Kohn T."/>
            <person name="Peeters S.H."/>
            <person name="Heuer A."/>
            <person name="Rast P."/>
            <person name="Oberbeckmann S."/>
            <person name="Bunk B."/>
            <person name="Jeske O."/>
            <person name="Meyerdierks A."/>
            <person name="Storesund J.E."/>
            <person name="Kallscheuer N."/>
            <person name="Luecker S."/>
            <person name="Lage O.M."/>
            <person name="Pohl T."/>
            <person name="Merkel B.J."/>
            <person name="Hornburger P."/>
            <person name="Mueller R.-W."/>
            <person name="Bruemmer F."/>
            <person name="Labrenz M."/>
            <person name="Spormann A.M."/>
            <person name="Op den Camp H."/>
            <person name="Overmann J."/>
            <person name="Amann R."/>
            <person name="Jetten M.S.M."/>
            <person name="Mascher T."/>
            <person name="Medema M.H."/>
            <person name="Devos D.P."/>
            <person name="Kaster A.-K."/>
            <person name="Ovreas L."/>
            <person name="Rohde M."/>
            <person name="Galperin M.Y."/>
            <person name="Jogler C."/>
        </authorList>
    </citation>
    <scope>NUCLEOTIDE SEQUENCE [LARGE SCALE GENOMIC DNA]</scope>
    <source>
        <strain evidence="2 3">TBK1r</strain>
    </source>
</reference>
<keyword evidence="3" id="KW-1185">Reference proteome</keyword>
<evidence type="ECO:0000256" key="1">
    <source>
        <dbReference type="SAM" id="MobiDB-lite"/>
    </source>
</evidence>
<protein>
    <submittedName>
        <fullName evidence="2">Uncharacterized protein</fullName>
    </submittedName>
</protein>
<gene>
    <name evidence="2" type="ORF">TBK1r_04180</name>
</gene>
<organism evidence="2 3">
    <name type="scientific">Stieleria magnilauensis</name>
    <dbReference type="NCBI Taxonomy" id="2527963"/>
    <lineage>
        <taxon>Bacteria</taxon>
        <taxon>Pseudomonadati</taxon>
        <taxon>Planctomycetota</taxon>
        <taxon>Planctomycetia</taxon>
        <taxon>Pirellulales</taxon>
        <taxon>Pirellulaceae</taxon>
        <taxon>Stieleria</taxon>
    </lineage>
</organism>
<feature type="region of interest" description="Disordered" evidence="1">
    <location>
        <begin position="142"/>
        <end position="197"/>
    </location>
</feature>
<feature type="compositionally biased region" description="Low complexity" evidence="1">
    <location>
        <begin position="154"/>
        <end position="179"/>
    </location>
</feature>
<evidence type="ECO:0000313" key="2">
    <source>
        <dbReference type="EMBL" id="QDV81500.1"/>
    </source>
</evidence>
<dbReference type="EMBL" id="CP036432">
    <property type="protein sequence ID" value="QDV81500.1"/>
    <property type="molecule type" value="Genomic_DNA"/>
</dbReference>
<evidence type="ECO:0000313" key="3">
    <source>
        <dbReference type="Proteomes" id="UP000318081"/>
    </source>
</evidence>
<dbReference type="Proteomes" id="UP000318081">
    <property type="component" value="Chromosome"/>
</dbReference>